<dbReference type="SUPFAM" id="SSF56281">
    <property type="entry name" value="Metallo-hydrolase/oxidoreductase"/>
    <property type="match status" value="1"/>
</dbReference>
<dbReference type="Gene3D" id="3.60.15.10">
    <property type="entry name" value="Ribonuclease Z/Hydroxyacylglutathione hydrolase-like"/>
    <property type="match status" value="1"/>
</dbReference>
<gene>
    <name evidence="6" type="ORF">H8S11_09190</name>
</gene>
<evidence type="ECO:0000313" key="7">
    <source>
        <dbReference type="Proteomes" id="UP000628736"/>
    </source>
</evidence>
<evidence type="ECO:0000256" key="3">
    <source>
        <dbReference type="ARBA" id="ARBA00022801"/>
    </source>
</evidence>
<accession>A0A8J6J0L4</accession>
<dbReference type="PANTHER" id="PTHR46233">
    <property type="entry name" value="HYDROXYACYLGLUTATHIONE HYDROLASE GLOC"/>
    <property type="match status" value="1"/>
</dbReference>
<evidence type="ECO:0000256" key="4">
    <source>
        <dbReference type="ARBA" id="ARBA00022833"/>
    </source>
</evidence>
<feature type="domain" description="Metallo-beta-lactamase" evidence="5">
    <location>
        <begin position="18"/>
        <end position="204"/>
    </location>
</feature>
<dbReference type="Proteomes" id="UP000628736">
    <property type="component" value="Unassembled WGS sequence"/>
</dbReference>
<dbReference type="InterPro" id="IPR001279">
    <property type="entry name" value="Metallo-B-lactamas"/>
</dbReference>
<evidence type="ECO:0000259" key="5">
    <source>
        <dbReference type="SMART" id="SM00849"/>
    </source>
</evidence>
<dbReference type="InterPro" id="IPR051453">
    <property type="entry name" value="MBL_Glyoxalase_II"/>
</dbReference>
<sequence>MNLTQIKGNTWVLEGQEFIPLYRLDERRCVLLDNGLVQEQEELEESLKGAGLVPAGILCSHAHIDHCGNSAYLQRKYGIPEALTAPEAGMCANLLTLKCYFLTLPPETVAEESSNMIHTPDVIIPPGDGPFSFCGAEFHIVHTPGHSAGHICTVTPDNVCYTADALLSYEMIEAKLPYSLSHQAAIDSREKLRGLGCDYYIMAHRGVCGSGEIDTLIEENQKLVRRRAQEIFELVDRPMTASEIDQAACARYELYTRKNRRALRFERNIRFFVEYLVDTGQLEMSCQRGVVLYSRPKA</sequence>
<dbReference type="InterPro" id="IPR036866">
    <property type="entry name" value="RibonucZ/Hydroxyglut_hydro"/>
</dbReference>
<keyword evidence="7" id="KW-1185">Reference proteome</keyword>
<name>A0A8J6J0L4_9FIRM</name>
<dbReference type="GO" id="GO:0046872">
    <property type="term" value="F:metal ion binding"/>
    <property type="evidence" value="ECO:0007669"/>
    <property type="project" value="UniProtKB-KW"/>
</dbReference>
<keyword evidence="2" id="KW-0479">Metal-binding</keyword>
<evidence type="ECO:0000256" key="2">
    <source>
        <dbReference type="ARBA" id="ARBA00022723"/>
    </source>
</evidence>
<reference evidence="6" key="1">
    <citation type="submission" date="2020-08" db="EMBL/GenBank/DDBJ databases">
        <title>Genome public.</title>
        <authorList>
            <person name="Liu C."/>
            <person name="Sun Q."/>
        </authorList>
    </citation>
    <scope>NUCLEOTIDE SEQUENCE</scope>
    <source>
        <strain evidence="6">NSJ-23</strain>
    </source>
</reference>
<dbReference type="PANTHER" id="PTHR46233:SF3">
    <property type="entry name" value="HYDROXYACYLGLUTATHIONE HYDROLASE GLOC"/>
    <property type="match status" value="1"/>
</dbReference>
<evidence type="ECO:0000313" key="6">
    <source>
        <dbReference type="EMBL" id="MBC5722986.1"/>
    </source>
</evidence>
<dbReference type="RefSeq" id="WP_186852907.1">
    <property type="nucleotide sequence ID" value="NZ_JACOPO010000005.1"/>
</dbReference>
<dbReference type="EMBL" id="JACOPO010000005">
    <property type="protein sequence ID" value="MBC5722986.1"/>
    <property type="molecule type" value="Genomic_DNA"/>
</dbReference>
<dbReference type="GO" id="GO:0016787">
    <property type="term" value="F:hydrolase activity"/>
    <property type="evidence" value="ECO:0007669"/>
    <property type="project" value="UniProtKB-KW"/>
</dbReference>
<proteinExistence type="predicted"/>
<keyword evidence="4" id="KW-0862">Zinc</keyword>
<dbReference type="SMART" id="SM00849">
    <property type="entry name" value="Lactamase_B"/>
    <property type="match status" value="1"/>
</dbReference>
<comment type="caution">
    <text evidence="6">The sequence shown here is derived from an EMBL/GenBank/DDBJ whole genome shotgun (WGS) entry which is preliminary data.</text>
</comment>
<organism evidence="6 7">
    <name type="scientific">Flintibacter hominis</name>
    <dbReference type="NCBI Taxonomy" id="2763048"/>
    <lineage>
        <taxon>Bacteria</taxon>
        <taxon>Bacillati</taxon>
        <taxon>Bacillota</taxon>
        <taxon>Clostridia</taxon>
        <taxon>Eubacteriales</taxon>
        <taxon>Flintibacter</taxon>
    </lineage>
</organism>
<protein>
    <submittedName>
        <fullName evidence="6">MBL fold metallo-hydrolase</fullName>
    </submittedName>
</protein>
<evidence type="ECO:0000256" key="1">
    <source>
        <dbReference type="ARBA" id="ARBA00001947"/>
    </source>
</evidence>
<dbReference type="AlphaFoldDB" id="A0A8J6J0L4"/>
<keyword evidence="3" id="KW-0378">Hydrolase</keyword>
<comment type="cofactor">
    <cofactor evidence="1">
        <name>Zn(2+)</name>
        <dbReference type="ChEBI" id="CHEBI:29105"/>
    </cofactor>
</comment>
<dbReference type="Pfam" id="PF00753">
    <property type="entry name" value="Lactamase_B"/>
    <property type="match status" value="1"/>
</dbReference>